<dbReference type="Proteomes" id="UP000304951">
    <property type="component" value="Unassembled WGS sequence"/>
</dbReference>
<evidence type="ECO:0000313" key="4">
    <source>
        <dbReference type="Proteomes" id="UP000304951"/>
    </source>
</evidence>
<feature type="region of interest" description="Disordered" evidence="1">
    <location>
        <begin position="231"/>
        <end position="251"/>
    </location>
</feature>
<gene>
    <name evidence="3" type="ORF">D6D28_09958</name>
</gene>
<dbReference type="Pfam" id="PF22936">
    <property type="entry name" value="Pol_BBD"/>
    <property type="match status" value="1"/>
</dbReference>
<feature type="domain" description="Retrovirus-related Pol polyprotein from transposon TNT 1-94-like beta-barrel" evidence="2">
    <location>
        <begin position="12"/>
        <end position="94"/>
    </location>
</feature>
<dbReference type="EMBL" id="QZAF01000870">
    <property type="protein sequence ID" value="THV64374.1"/>
    <property type="molecule type" value="Genomic_DNA"/>
</dbReference>
<sequence length="408" mass="46593">MPPQGAAYDADWILSNTSNVHVATDRAWFTTYMPYRTKVSPMPGAQPSIEIHGIGTVVLPTRTHRNGKARKPSREITLHHVLYAPHSATNIFATACGMEPELDIPPTGRGDVTSVTEHGTNKVVGLIVHLKLPKLWLKGQPQNQSSLNPQAIHYIHASWPDGEISKYKTFVTEFNASQSRSLTPEEKKVLKQNYGGEFKFLVSYGLSIHKQADRQEGRRILRHLMTGLEDKDNTMEDANDDGDNDKQSVDSDDFQAEIERDPASHVADYKFTANQLDYLRNHYGHPGDFIRSHGLSPWDDDDCILAVQVLEELMNDDNDDDDDDDDDDYEKQSVDSDDFQAEIERDPFSHFADHKFTANQLDYLKKYYDHSGDFMRSYHLKPWDDDDCNEAVRRLKKFIDADVERGHW</sequence>
<feature type="region of interest" description="Disordered" evidence="1">
    <location>
        <begin position="315"/>
        <end position="339"/>
    </location>
</feature>
<organism evidence="3 4">
    <name type="scientific">Aureobasidium pullulans</name>
    <name type="common">Black yeast</name>
    <name type="synonym">Pullularia pullulans</name>
    <dbReference type="NCBI Taxonomy" id="5580"/>
    <lineage>
        <taxon>Eukaryota</taxon>
        <taxon>Fungi</taxon>
        <taxon>Dikarya</taxon>
        <taxon>Ascomycota</taxon>
        <taxon>Pezizomycotina</taxon>
        <taxon>Dothideomycetes</taxon>
        <taxon>Dothideomycetidae</taxon>
        <taxon>Dothideales</taxon>
        <taxon>Saccotheciaceae</taxon>
        <taxon>Aureobasidium</taxon>
    </lineage>
</organism>
<dbReference type="AlphaFoldDB" id="A0A4S8S2W8"/>
<comment type="caution">
    <text evidence="3">The sequence shown here is derived from an EMBL/GenBank/DDBJ whole genome shotgun (WGS) entry which is preliminary data.</text>
</comment>
<evidence type="ECO:0000313" key="3">
    <source>
        <dbReference type="EMBL" id="THV64374.1"/>
    </source>
</evidence>
<evidence type="ECO:0000259" key="2">
    <source>
        <dbReference type="Pfam" id="PF22936"/>
    </source>
</evidence>
<proteinExistence type="predicted"/>
<evidence type="ECO:0000256" key="1">
    <source>
        <dbReference type="SAM" id="MobiDB-lite"/>
    </source>
</evidence>
<name>A0A4S8S2W8_AURPU</name>
<dbReference type="InterPro" id="IPR054722">
    <property type="entry name" value="PolX-like_BBD"/>
</dbReference>
<accession>A0A4S8S2W8</accession>
<dbReference type="PANTHER" id="PTHR40628:SF1">
    <property type="entry name" value="CHROMO DOMAIN-CONTAINING PROTEIN"/>
    <property type="match status" value="1"/>
</dbReference>
<protein>
    <recommendedName>
        <fullName evidence="2">Retrovirus-related Pol polyprotein from transposon TNT 1-94-like beta-barrel domain-containing protein</fullName>
    </recommendedName>
</protein>
<dbReference type="PANTHER" id="PTHR40628">
    <property type="entry name" value="CHROMO DOMAIN-CONTAINING PROTEIN"/>
    <property type="match status" value="1"/>
</dbReference>
<reference evidence="3 4" key="1">
    <citation type="submission" date="2018-10" db="EMBL/GenBank/DDBJ databases">
        <title>Fifty Aureobasidium pullulans genomes reveal a recombining polyextremotolerant generalist.</title>
        <authorList>
            <person name="Gostincar C."/>
            <person name="Turk M."/>
            <person name="Zajc J."/>
            <person name="Gunde-Cimerman N."/>
        </authorList>
    </citation>
    <scope>NUCLEOTIDE SEQUENCE [LARGE SCALE GENOMIC DNA]</scope>
    <source>
        <strain evidence="3 4">EXF-11900</strain>
    </source>
</reference>